<accession>A0A7G5XKU5</accession>
<dbReference type="Proteomes" id="UP000515344">
    <property type="component" value="Chromosome"/>
</dbReference>
<dbReference type="RefSeq" id="WP_182805719.1">
    <property type="nucleotide sequence ID" value="NZ_CP060007.1"/>
</dbReference>
<name>A0A7G5XKU5_9BACT</name>
<protein>
    <recommendedName>
        <fullName evidence="3">Heavy-metal-associated domain-containing protein</fullName>
    </recommendedName>
</protein>
<sequence>MIELFKTNVDDVSAKEYLIRLLEQFFPDCRITIDMHDCDKVLRLEGLNVQPETVKQLVREKGFHCNELH</sequence>
<evidence type="ECO:0008006" key="3">
    <source>
        <dbReference type="Google" id="ProtNLM"/>
    </source>
</evidence>
<proteinExistence type="predicted"/>
<keyword evidence="2" id="KW-1185">Reference proteome</keyword>
<reference evidence="2" key="1">
    <citation type="submission" date="2020-08" db="EMBL/GenBank/DDBJ databases">
        <title>Lacibacter sp. S13-6-6 genome sequencing.</title>
        <authorList>
            <person name="Jin L."/>
        </authorList>
    </citation>
    <scope>NUCLEOTIDE SEQUENCE [LARGE SCALE GENOMIC DNA]</scope>
    <source>
        <strain evidence="2">S13-6-6</strain>
    </source>
</reference>
<evidence type="ECO:0000313" key="2">
    <source>
        <dbReference type="Proteomes" id="UP000515344"/>
    </source>
</evidence>
<dbReference type="KEGG" id="lacs:H4075_07925"/>
<dbReference type="EMBL" id="CP060007">
    <property type="protein sequence ID" value="QNA46098.1"/>
    <property type="molecule type" value="Genomic_DNA"/>
</dbReference>
<organism evidence="1 2">
    <name type="scientific">Lacibacter sediminis</name>
    <dbReference type="NCBI Taxonomy" id="2760713"/>
    <lineage>
        <taxon>Bacteria</taxon>
        <taxon>Pseudomonadati</taxon>
        <taxon>Bacteroidota</taxon>
        <taxon>Chitinophagia</taxon>
        <taxon>Chitinophagales</taxon>
        <taxon>Chitinophagaceae</taxon>
        <taxon>Lacibacter</taxon>
    </lineage>
</organism>
<gene>
    <name evidence="1" type="ORF">H4075_07925</name>
</gene>
<dbReference type="AlphaFoldDB" id="A0A7G5XKU5"/>
<evidence type="ECO:0000313" key="1">
    <source>
        <dbReference type="EMBL" id="QNA46098.1"/>
    </source>
</evidence>